<dbReference type="PANTHER" id="PTHR33232:SF20">
    <property type="entry name" value="PROTEIN SIEVE ELEMENT OCCLUSION B-LIKE"/>
    <property type="match status" value="1"/>
</dbReference>
<organism evidence="2">
    <name type="scientific">Populus alba</name>
    <name type="common">White poplar</name>
    <dbReference type="NCBI Taxonomy" id="43335"/>
    <lineage>
        <taxon>Eukaryota</taxon>
        <taxon>Viridiplantae</taxon>
        <taxon>Streptophyta</taxon>
        <taxon>Embryophyta</taxon>
        <taxon>Tracheophyta</taxon>
        <taxon>Spermatophyta</taxon>
        <taxon>Magnoliopsida</taxon>
        <taxon>eudicotyledons</taxon>
        <taxon>Gunneridae</taxon>
        <taxon>Pentapetalae</taxon>
        <taxon>rosids</taxon>
        <taxon>fabids</taxon>
        <taxon>Malpighiales</taxon>
        <taxon>Salicaceae</taxon>
        <taxon>Saliceae</taxon>
        <taxon>Populus</taxon>
    </lineage>
</organism>
<dbReference type="InterPro" id="IPR027942">
    <property type="entry name" value="SEO_N"/>
</dbReference>
<dbReference type="GO" id="GO:0010088">
    <property type="term" value="P:phloem development"/>
    <property type="evidence" value="ECO:0007669"/>
    <property type="project" value="InterPro"/>
</dbReference>
<feature type="domain" description="Sieve element occlusion N-terminal" evidence="1">
    <location>
        <begin position="25"/>
        <end position="105"/>
    </location>
</feature>
<dbReference type="AlphaFoldDB" id="A0A4U5MHQ5"/>
<dbReference type="STRING" id="43335.A0A4U5MHQ5"/>
<dbReference type="InterPro" id="IPR039299">
    <property type="entry name" value="SEOA"/>
</dbReference>
<name>A0A4U5MHQ5_POPAL</name>
<reference evidence="2" key="1">
    <citation type="submission" date="2018-10" db="EMBL/GenBank/DDBJ databases">
        <title>Population genomic analysis revealed the cold adaptation of white poplar.</title>
        <authorList>
            <person name="Liu Y.-J."/>
        </authorList>
    </citation>
    <scope>NUCLEOTIDE SEQUENCE [LARGE SCALE GENOMIC DNA]</scope>
    <source>
        <strain evidence="2">PAL-ZL1</strain>
    </source>
</reference>
<dbReference type="PANTHER" id="PTHR33232">
    <property type="entry name" value="PROTEIN SIEVE ELEMENT OCCLUSION B-LIKE"/>
    <property type="match status" value="1"/>
</dbReference>
<sequence length="223" mass="24753">MASNSMQTPAMIQVIPNELWVSLESNDSTMMKAVRASHAPDGRKVDVKPMLRIIDNILLRAAPAIVEGTYEDKGLLDEEISSRSDVDAKLKTLASIIKKVSSELFSHNNLILSGTFKANSNVNQTIIPYGVDILNQCNFRSEETTELLDLSRLASEGSKILVILKSYKTIYKEYEDEKCKTAYWDLVKTFSSTHSDNMTVLKTLVVAKDGKQHLVGHASKVCS</sequence>
<proteinExistence type="predicted"/>
<dbReference type="EMBL" id="RCHU01001198">
    <property type="protein sequence ID" value="TKR68910.1"/>
    <property type="molecule type" value="Genomic_DNA"/>
</dbReference>
<comment type="caution">
    <text evidence="2">The sequence shown here is derived from an EMBL/GenBank/DDBJ whole genome shotgun (WGS) entry which is preliminary data.</text>
</comment>
<dbReference type="Pfam" id="PF14576">
    <property type="entry name" value="SEO_N"/>
    <property type="match status" value="1"/>
</dbReference>
<evidence type="ECO:0000313" key="2">
    <source>
        <dbReference type="EMBL" id="TKR68910.1"/>
    </source>
</evidence>
<evidence type="ECO:0000259" key="1">
    <source>
        <dbReference type="Pfam" id="PF14576"/>
    </source>
</evidence>
<protein>
    <recommendedName>
        <fullName evidence="1">Sieve element occlusion N-terminal domain-containing protein</fullName>
    </recommendedName>
</protein>
<accession>A0A4U5MHQ5</accession>
<gene>
    <name evidence="2" type="ORF">D5086_0000308500</name>
</gene>